<proteinExistence type="predicted"/>
<organism evidence="1 2">
    <name type="scientific">Clostridium thailandense</name>
    <dbReference type="NCBI Taxonomy" id="2794346"/>
    <lineage>
        <taxon>Bacteria</taxon>
        <taxon>Bacillati</taxon>
        <taxon>Bacillota</taxon>
        <taxon>Clostridia</taxon>
        <taxon>Eubacteriales</taxon>
        <taxon>Clostridiaceae</taxon>
        <taxon>Clostridium</taxon>
    </lineage>
</organism>
<protein>
    <recommendedName>
        <fullName evidence="3">HNH nuclease domain-containing protein</fullName>
    </recommendedName>
</protein>
<dbReference type="RefSeq" id="WP_218322683.1">
    <property type="nucleotide sequence ID" value="NZ_JAEEGC010000131.1"/>
</dbReference>
<accession>A0A949WSZ5</accession>
<sequence>MIKINVNNIENWDTIIKYHNVFFKQDIKKQVENQLRNGILNDKNSMKSKIFKTLFLDDSDIVDENKLIKIATGKKFYLDKIKEDYKKIIFNGEESEYKYKLIKTFINSRCTTVKTIKLSLYKSSLPKSEEQKKFYDKVLENIKEAEIETKEGKERHIFAIEGTKFFKEIVEIEKVLKKIFNYDSCFSDNGVKLNVEYGIQWNRHTLLSMIGISVCPYCNRQYINNYINIKKKNKTTADLDHFYPKSEYPFLALSLYNFIPSCQICNSRFKLASDKSLIYPYEEEFGEFATFKTNFYTYDDVKNKNVKDKEDTYDVKYLMGMSDNFKIELSIDMERVRNYFLLKNEEKQMDTDINKITLEFIDKIRNSKDIFHLEELYKCHKDYVRELIKKAIIYNESRIDELCTQYPDIFSSREEVLQMIVSNYICDEDLGKRPLAKLTKDIREELGLQ</sequence>
<evidence type="ECO:0008006" key="3">
    <source>
        <dbReference type="Google" id="ProtNLM"/>
    </source>
</evidence>
<gene>
    <name evidence="1" type="ORF">I6U48_22280</name>
</gene>
<keyword evidence="2" id="KW-1185">Reference proteome</keyword>
<comment type="caution">
    <text evidence="1">The sequence shown here is derived from an EMBL/GenBank/DDBJ whole genome shotgun (WGS) entry which is preliminary data.</text>
</comment>
<name>A0A949WSZ5_9CLOT</name>
<reference evidence="1" key="1">
    <citation type="submission" date="2020-12" db="EMBL/GenBank/DDBJ databases">
        <title>Clostridium thailandense sp. nov., a novel acetogenic bacterium isolated from peat land soil in Thailand.</title>
        <authorList>
            <person name="Chaikitkaew S."/>
            <person name="Birkeland N.K."/>
        </authorList>
    </citation>
    <scope>NUCLEOTIDE SEQUENCE</scope>
    <source>
        <strain evidence="1">PL3</strain>
    </source>
</reference>
<evidence type="ECO:0000313" key="2">
    <source>
        <dbReference type="Proteomes" id="UP000694308"/>
    </source>
</evidence>
<dbReference type="Proteomes" id="UP000694308">
    <property type="component" value="Unassembled WGS sequence"/>
</dbReference>
<dbReference type="EMBL" id="JAEEGC010000131">
    <property type="protein sequence ID" value="MBV7275631.1"/>
    <property type="molecule type" value="Genomic_DNA"/>
</dbReference>
<evidence type="ECO:0000313" key="1">
    <source>
        <dbReference type="EMBL" id="MBV7275631.1"/>
    </source>
</evidence>
<dbReference type="AlphaFoldDB" id="A0A949WSZ5"/>